<dbReference type="EMBL" id="BMNM01000004">
    <property type="protein sequence ID" value="GGI77001.1"/>
    <property type="molecule type" value="Genomic_DNA"/>
</dbReference>
<sequence length="98" mass="11369">MGKKGLPINELPYTVKIYINNQVLIPANLIKALGLSKAKYADIVIEYNGQRIKLKDIKLLRTRHTDSRQFTIPREIRETYGIRSLDEVIIHEIIPKTR</sequence>
<protein>
    <recommendedName>
        <fullName evidence="3">AbrB family transcriptional regulator</fullName>
    </recommendedName>
</protein>
<proteinExistence type="predicted"/>
<dbReference type="AlphaFoldDB" id="A0A830E2Y5"/>
<dbReference type="Proteomes" id="UP000657075">
    <property type="component" value="Unassembled WGS sequence"/>
</dbReference>
<evidence type="ECO:0008006" key="3">
    <source>
        <dbReference type="Google" id="ProtNLM"/>
    </source>
</evidence>
<comment type="caution">
    <text evidence="1">The sequence shown here is derived from an EMBL/GenBank/DDBJ whole genome shotgun (WGS) entry which is preliminary data.</text>
</comment>
<gene>
    <name evidence="1" type="ORF">GCM10007112_12260</name>
</gene>
<evidence type="ECO:0000313" key="2">
    <source>
        <dbReference type="Proteomes" id="UP000657075"/>
    </source>
</evidence>
<reference evidence="1" key="1">
    <citation type="journal article" date="2014" name="Int. J. Syst. Evol. Microbiol.">
        <title>Complete genome sequence of Corynebacterium casei LMG S-19264T (=DSM 44701T), isolated from a smear-ripened cheese.</title>
        <authorList>
            <consortium name="US DOE Joint Genome Institute (JGI-PGF)"/>
            <person name="Walter F."/>
            <person name="Albersmeier A."/>
            <person name="Kalinowski J."/>
            <person name="Ruckert C."/>
        </authorList>
    </citation>
    <scope>NUCLEOTIDE SEQUENCE</scope>
    <source>
        <strain evidence="1">JCM 11219</strain>
    </source>
</reference>
<name>A0A830E2Y5_9CREN</name>
<evidence type="ECO:0000313" key="1">
    <source>
        <dbReference type="EMBL" id="GGI77001.1"/>
    </source>
</evidence>
<organism evidence="1 2">
    <name type="scientific">Vulcanisaeta souniana JCM 11219</name>
    <dbReference type="NCBI Taxonomy" id="1293586"/>
    <lineage>
        <taxon>Archaea</taxon>
        <taxon>Thermoproteota</taxon>
        <taxon>Thermoprotei</taxon>
        <taxon>Thermoproteales</taxon>
        <taxon>Thermoproteaceae</taxon>
        <taxon>Vulcanisaeta</taxon>
    </lineage>
</organism>
<reference evidence="1" key="2">
    <citation type="submission" date="2020-09" db="EMBL/GenBank/DDBJ databases">
        <authorList>
            <person name="Sun Q."/>
            <person name="Ohkuma M."/>
        </authorList>
    </citation>
    <scope>NUCLEOTIDE SEQUENCE</scope>
    <source>
        <strain evidence="1">JCM 11219</strain>
    </source>
</reference>
<accession>A0A830E2Y5</accession>